<keyword evidence="4" id="KW-0539">Nucleus</keyword>
<dbReference type="STRING" id="1664694.A0A0N1NZU1"/>
<keyword evidence="3" id="KW-0804">Transcription</keyword>
<accession>A0A0N1NZU1</accession>
<dbReference type="CDD" id="cd00067">
    <property type="entry name" value="GAL4"/>
    <property type="match status" value="1"/>
</dbReference>
<sequence length="537" mass="60999">MVFYGGFSKGCITCLKRRVKCDEAKPTCNRCAKSKRECLGYRDEQALAFRDEGRAAAGSVPRWRNKVRHQNSDQTRYIRRFTDAVLDTSIHSDAALCGIPTVAIVYALRAEPGSSLSHAKEALNTAMMAARDPKNKDLRESSHLRYGKAITSLASDTKANYESHDILICILLLVLAGATMETGPKLAWWAMHSWASEAIARSMGREMGKDKQSIQILLCIRSQMLLRHSTRPERFVDIVNDENPNLLSWSDIPEEFHNNPAFTLQRLLTPVPGIRWDFEHFMDEPYADTDMLQGFDLIARCRRVDQALSHWHEFLPPDWQPIYVDHKPTAIPEDDDLRTIMAWAAGERICIYRDQWVLFHQSTLMIYRYFLQAFILSVGARMLGCTVHDIANDEIDKREPLYSMLVQAKEAILGLLDRSCRSVYHHLGLSPIQIGTSTIKSPMDLKPPVFAPIILMKLLWQSNSVIIGDDRHRKMVKASLRFLGEHFGTKFCCHLGSNDEWCETPLFSIDPANYAIRRKAAEVPGLSETFAKVDVAS</sequence>
<dbReference type="GO" id="GO:0003677">
    <property type="term" value="F:DNA binding"/>
    <property type="evidence" value="ECO:0007669"/>
    <property type="project" value="UniProtKB-KW"/>
</dbReference>
<feature type="domain" description="Zn(2)-C6 fungal-type" evidence="5">
    <location>
        <begin position="10"/>
        <end position="38"/>
    </location>
</feature>
<dbReference type="InterPro" id="IPR036864">
    <property type="entry name" value="Zn2-C6_fun-type_DNA-bd_sf"/>
</dbReference>
<evidence type="ECO:0000313" key="7">
    <source>
        <dbReference type="Proteomes" id="UP000038010"/>
    </source>
</evidence>
<dbReference type="InterPro" id="IPR053175">
    <property type="entry name" value="DHMBA_Reg_Transcription_Factor"/>
</dbReference>
<evidence type="ECO:0000256" key="2">
    <source>
        <dbReference type="ARBA" id="ARBA00023125"/>
    </source>
</evidence>
<evidence type="ECO:0000256" key="1">
    <source>
        <dbReference type="ARBA" id="ARBA00023015"/>
    </source>
</evidence>
<dbReference type="VEuPathDB" id="FungiDB:AB675_5584"/>
<dbReference type="EMBL" id="LFJN01000008">
    <property type="protein sequence ID" value="KPI42136.1"/>
    <property type="molecule type" value="Genomic_DNA"/>
</dbReference>
<protein>
    <recommendedName>
        <fullName evidence="5">Zn(2)-C6 fungal-type domain-containing protein</fullName>
    </recommendedName>
</protein>
<evidence type="ECO:0000256" key="4">
    <source>
        <dbReference type="ARBA" id="ARBA00023242"/>
    </source>
</evidence>
<organism evidence="6 7">
    <name type="scientific">Cyphellophora attinorum</name>
    <dbReference type="NCBI Taxonomy" id="1664694"/>
    <lineage>
        <taxon>Eukaryota</taxon>
        <taxon>Fungi</taxon>
        <taxon>Dikarya</taxon>
        <taxon>Ascomycota</taxon>
        <taxon>Pezizomycotina</taxon>
        <taxon>Eurotiomycetes</taxon>
        <taxon>Chaetothyriomycetidae</taxon>
        <taxon>Chaetothyriales</taxon>
        <taxon>Cyphellophoraceae</taxon>
        <taxon>Cyphellophora</taxon>
    </lineage>
</organism>
<dbReference type="OrthoDB" id="4156745at2759"/>
<dbReference type="Pfam" id="PF00172">
    <property type="entry name" value="Zn_clus"/>
    <property type="match status" value="1"/>
</dbReference>
<dbReference type="SUPFAM" id="SSF57701">
    <property type="entry name" value="Zn2/Cys6 DNA-binding domain"/>
    <property type="match status" value="1"/>
</dbReference>
<dbReference type="Proteomes" id="UP000038010">
    <property type="component" value="Unassembled WGS sequence"/>
</dbReference>
<gene>
    <name evidence="6" type="ORF">AB675_5584</name>
</gene>
<dbReference type="PANTHER" id="PTHR38791:SF13">
    <property type="entry name" value="ZN(2)-C6 FUNGAL-TYPE DOMAIN-CONTAINING PROTEIN"/>
    <property type="match status" value="1"/>
</dbReference>
<keyword evidence="2" id="KW-0238">DNA-binding</keyword>
<dbReference type="AlphaFoldDB" id="A0A0N1NZU1"/>
<dbReference type="PROSITE" id="PS50048">
    <property type="entry name" value="ZN2_CY6_FUNGAL_2"/>
    <property type="match status" value="1"/>
</dbReference>
<keyword evidence="1" id="KW-0805">Transcription regulation</keyword>
<reference evidence="6 7" key="1">
    <citation type="submission" date="2015-06" db="EMBL/GenBank/DDBJ databases">
        <title>Draft genome of the ant-associated black yeast Phialophora attae CBS 131958.</title>
        <authorList>
            <person name="Moreno L.F."/>
            <person name="Stielow B.J."/>
            <person name="de Hoog S."/>
            <person name="Vicente V.A."/>
            <person name="Weiss V.A."/>
            <person name="de Vries M."/>
            <person name="Cruz L.M."/>
            <person name="Souza E.M."/>
        </authorList>
    </citation>
    <scope>NUCLEOTIDE SEQUENCE [LARGE SCALE GENOMIC DNA]</scope>
    <source>
        <strain evidence="6 7">CBS 131958</strain>
    </source>
</reference>
<dbReference type="GeneID" id="28737687"/>
<dbReference type="InterPro" id="IPR001138">
    <property type="entry name" value="Zn2Cys6_DnaBD"/>
</dbReference>
<evidence type="ECO:0000259" key="5">
    <source>
        <dbReference type="PROSITE" id="PS50048"/>
    </source>
</evidence>
<proteinExistence type="predicted"/>
<dbReference type="SMART" id="SM00066">
    <property type="entry name" value="GAL4"/>
    <property type="match status" value="1"/>
</dbReference>
<dbReference type="RefSeq" id="XP_018002099.1">
    <property type="nucleotide sequence ID" value="XM_018145807.1"/>
</dbReference>
<evidence type="ECO:0000313" key="6">
    <source>
        <dbReference type="EMBL" id="KPI42136.1"/>
    </source>
</evidence>
<dbReference type="PANTHER" id="PTHR38791">
    <property type="entry name" value="ZN(II)2CYS6 TRANSCRIPTION FACTOR (EUROFUNG)-RELATED-RELATED"/>
    <property type="match status" value="1"/>
</dbReference>
<dbReference type="GO" id="GO:0000981">
    <property type="term" value="F:DNA-binding transcription factor activity, RNA polymerase II-specific"/>
    <property type="evidence" value="ECO:0007669"/>
    <property type="project" value="InterPro"/>
</dbReference>
<name>A0A0N1NZU1_9EURO</name>
<dbReference type="GO" id="GO:0008270">
    <property type="term" value="F:zinc ion binding"/>
    <property type="evidence" value="ECO:0007669"/>
    <property type="project" value="InterPro"/>
</dbReference>
<dbReference type="Gene3D" id="4.10.240.10">
    <property type="entry name" value="Zn(2)-C6 fungal-type DNA-binding domain"/>
    <property type="match status" value="1"/>
</dbReference>
<keyword evidence="7" id="KW-1185">Reference proteome</keyword>
<comment type="caution">
    <text evidence="6">The sequence shown here is derived from an EMBL/GenBank/DDBJ whole genome shotgun (WGS) entry which is preliminary data.</text>
</comment>
<evidence type="ECO:0000256" key="3">
    <source>
        <dbReference type="ARBA" id="ARBA00023163"/>
    </source>
</evidence>